<evidence type="ECO:0000313" key="4">
    <source>
        <dbReference type="Proteomes" id="UP000317951"/>
    </source>
</evidence>
<evidence type="ECO:0000313" key="1">
    <source>
        <dbReference type="EMBL" id="SDF57289.1"/>
    </source>
</evidence>
<name>A0A5C5Q3B3_9PSED</name>
<proteinExistence type="predicted"/>
<accession>A0A5C5Q3B3</accession>
<protein>
    <submittedName>
        <fullName evidence="2">Ammonia monooxygenase</fullName>
    </submittedName>
</protein>
<keyword evidence="2" id="KW-0560">Oxidoreductase</keyword>
<dbReference type="AlphaFoldDB" id="A0A5C5Q3B3"/>
<reference evidence="1 3" key="1">
    <citation type="submission" date="2016-10" db="EMBL/GenBank/DDBJ databases">
        <authorList>
            <person name="Varghese N."/>
            <person name="Submissions S."/>
        </authorList>
    </citation>
    <scope>NUCLEOTIDE SEQUENCE [LARGE SCALE GENOMIC DNA]</scope>
    <source>
        <strain evidence="1 3">DSM 17835</strain>
    </source>
</reference>
<evidence type="ECO:0000313" key="3">
    <source>
        <dbReference type="Proteomes" id="UP000182858"/>
    </source>
</evidence>
<dbReference type="GO" id="GO:0004497">
    <property type="term" value="F:monooxygenase activity"/>
    <property type="evidence" value="ECO:0007669"/>
    <property type="project" value="UniProtKB-KW"/>
</dbReference>
<dbReference type="EMBL" id="VFET01000042">
    <property type="protein sequence ID" value="TWR99907.1"/>
    <property type="molecule type" value="Genomic_DNA"/>
</dbReference>
<dbReference type="OrthoDB" id="5196042at2"/>
<keyword evidence="3" id="KW-1185">Reference proteome</keyword>
<dbReference type="RefSeq" id="WP_010567792.1">
    <property type="nucleotide sequence ID" value="NZ_LT629689.1"/>
</dbReference>
<gene>
    <name evidence="2" type="ORF">FIV36_29255</name>
    <name evidence="1" type="ORF">SAMN05216591_3348</name>
</gene>
<dbReference type="InterPro" id="IPR045384">
    <property type="entry name" value="DUF6527"/>
</dbReference>
<evidence type="ECO:0000313" key="2">
    <source>
        <dbReference type="EMBL" id="TWR99907.1"/>
    </source>
</evidence>
<dbReference type="EMBL" id="LT629689">
    <property type="protein sequence ID" value="SDF57289.1"/>
    <property type="molecule type" value="Genomic_DNA"/>
</dbReference>
<dbReference type="Proteomes" id="UP000182858">
    <property type="component" value="Chromosome I"/>
</dbReference>
<organism evidence="2 4">
    <name type="scientific">Pseudomonas extremaustralis</name>
    <dbReference type="NCBI Taxonomy" id="359110"/>
    <lineage>
        <taxon>Bacteria</taxon>
        <taxon>Pseudomonadati</taxon>
        <taxon>Pseudomonadota</taxon>
        <taxon>Gammaproteobacteria</taxon>
        <taxon>Pseudomonadales</taxon>
        <taxon>Pseudomonadaceae</taxon>
        <taxon>Pseudomonas</taxon>
    </lineage>
</organism>
<sequence length="135" mass="14564">MSGTGFTRLSRVLAQAKEGDLFFQCPGCDMVHGISTGNGPGPRWGYNGNAEAPTFTPSVLVRTTAAPDGRSVMTPEDEAEYDAIYAKGGREAVFASRFGKVCHSFVTNGRIQYLGDCTHKLAGQTVDLPDWEDEQ</sequence>
<dbReference type="GeneID" id="78554754"/>
<reference evidence="2 4" key="2">
    <citation type="submission" date="2019-06" db="EMBL/GenBank/DDBJ databases">
        <title>Pseudomonas bimorpha sp. nov. isolated from bovine raw milk and skim milk concentrate.</title>
        <authorList>
            <person name="Hofmann K."/>
            <person name="Huptas C."/>
            <person name="Doll E."/>
            <person name="Scherer S."/>
            <person name="Wenning M."/>
        </authorList>
    </citation>
    <scope>NUCLEOTIDE SEQUENCE [LARGE SCALE GENOMIC DNA]</scope>
    <source>
        <strain evidence="2 4">DSM 17835</strain>
    </source>
</reference>
<keyword evidence="2" id="KW-0503">Monooxygenase</keyword>
<dbReference type="Proteomes" id="UP000317951">
    <property type="component" value="Unassembled WGS sequence"/>
</dbReference>
<dbReference type="Pfam" id="PF20137">
    <property type="entry name" value="BubE"/>
    <property type="match status" value="1"/>
</dbReference>